<dbReference type="AlphaFoldDB" id="B0E291"/>
<reference evidence="1 2" key="1">
    <citation type="journal article" date="2008" name="Nature">
        <title>The genome of Laccaria bicolor provides insights into mycorrhizal symbiosis.</title>
        <authorList>
            <person name="Martin F."/>
            <person name="Aerts A."/>
            <person name="Ahren D."/>
            <person name="Brun A."/>
            <person name="Danchin E.G.J."/>
            <person name="Duchaussoy F."/>
            <person name="Gibon J."/>
            <person name="Kohler A."/>
            <person name="Lindquist E."/>
            <person name="Pereda V."/>
            <person name="Salamov A."/>
            <person name="Shapiro H.J."/>
            <person name="Wuyts J."/>
            <person name="Blaudez D."/>
            <person name="Buee M."/>
            <person name="Brokstein P."/>
            <person name="Canbaeck B."/>
            <person name="Cohen D."/>
            <person name="Courty P.E."/>
            <person name="Coutinho P.M."/>
            <person name="Delaruelle C."/>
            <person name="Detter J.C."/>
            <person name="Deveau A."/>
            <person name="DiFazio S."/>
            <person name="Duplessis S."/>
            <person name="Fraissinet-Tachet L."/>
            <person name="Lucic E."/>
            <person name="Frey-Klett P."/>
            <person name="Fourrey C."/>
            <person name="Feussner I."/>
            <person name="Gay G."/>
            <person name="Grimwood J."/>
            <person name="Hoegger P.J."/>
            <person name="Jain P."/>
            <person name="Kilaru S."/>
            <person name="Labbe J."/>
            <person name="Lin Y.C."/>
            <person name="Legue V."/>
            <person name="Le Tacon F."/>
            <person name="Marmeisse R."/>
            <person name="Melayah D."/>
            <person name="Montanini B."/>
            <person name="Muratet M."/>
            <person name="Nehls U."/>
            <person name="Niculita-Hirzel H."/>
            <person name="Oudot-Le Secq M.P."/>
            <person name="Peter M."/>
            <person name="Quesneville H."/>
            <person name="Rajashekar B."/>
            <person name="Reich M."/>
            <person name="Rouhier N."/>
            <person name="Schmutz J."/>
            <person name="Yin T."/>
            <person name="Chalot M."/>
            <person name="Henrissat B."/>
            <person name="Kuees U."/>
            <person name="Lucas S."/>
            <person name="Van de Peer Y."/>
            <person name="Podila G.K."/>
            <person name="Polle A."/>
            <person name="Pukkila P.J."/>
            <person name="Richardson P.M."/>
            <person name="Rouze P."/>
            <person name="Sanders I.R."/>
            <person name="Stajich J.E."/>
            <person name="Tunlid A."/>
            <person name="Tuskan G."/>
            <person name="Grigoriev I.V."/>
        </authorList>
    </citation>
    <scope>NUCLEOTIDE SEQUENCE [LARGE SCALE GENOMIC DNA]</scope>
    <source>
        <strain evidence="2">S238N-H82 / ATCC MYA-4686</strain>
    </source>
</reference>
<dbReference type="InParanoid" id="B0E291"/>
<proteinExistence type="predicted"/>
<evidence type="ECO:0000313" key="2">
    <source>
        <dbReference type="Proteomes" id="UP000001194"/>
    </source>
</evidence>
<organism evidence="2">
    <name type="scientific">Laccaria bicolor (strain S238N-H82 / ATCC MYA-4686)</name>
    <name type="common">Bicoloured deceiver</name>
    <name type="synonym">Laccaria laccata var. bicolor</name>
    <dbReference type="NCBI Taxonomy" id="486041"/>
    <lineage>
        <taxon>Eukaryota</taxon>
        <taxon>Fungi</taxon>
        <taxon>Dikarya</taxon>
        <taxon>Basidiomycota</taxon>
        <taxon>Agaricomycotina</taxon>
        <taxon>Agaricomycetes</taxon>
        <taxon>Agaricomycetidae</taxon>
        <taxon>Agaricales</taxon>
        <taxon>Agaricineae</taxon>
        <taxon>Hydnangiaceae</taxon>
        <taxon>Laccaria</taxon>
    </lineage>
</organism>
<evidence type="ECO:0000313" key="1">
    <source>
        <dbReference type="EMBL" id="EDQ99032.1"/>
    </source>
</evidence>
<dbReference type="Proteomes" id="UP000001194">
    <property type="component" value="Unassembled WGS sequence"/>
</dbReference>
<dbReference type="HOGENOM" id="CLU_075860_0_0_1"/>
<dbReference type="EMBL" id="DS547176">
    <property type="protein sequence ID" value="EDQ99032.1"/>
    <property type="molecule type" value="Genomic_DNA"/>
</dbReference>
<keyword evidence="2" id="KW-1185">Reference proteome</keyword>
<dbReference type="KEGG" id="lbc:LACBIDRAFT_317726"/>
<accession>B0E291</accession>
<dbReference type="OrthoDB" id="3085942at2759"/>
<name>B0E291_LACBS</name>
<dbReference type="GeneID" id="6085962"/>
<protein>
    <submittedName>
        <fullName evidence="1">Predicted protein</fullName>
    </submittedName>
</protein>
<gene>
    <name evidence="1" type="ORF">LACBIDRAFT_317726</name>
</gene>
<dbReference type="RefSeq" id="XP_001890307.1">
    <property type="nucleotide sequence ID" value="XM_001890272.1"/>
</dbReference>
<sequence length="318" mass="36133">MSLSQKSTANMADVAQGVANVVQDEVDVDVVENEAALLTPLKKGCVKRSRQKFLKSHLEEYKTVLLVSHEKATSFLDGIVNLWFSMYHWSIPVTQEELPTSLPFPTGTDGFEILTKKQATLKGKVIERMRKSLYNWFDHRSKKMKTLKWSKSTKDPLSILVNHLLGYAGPAKLRTGWEMWGTANYESLREPFKEPFRESGKPEKHCATFRNSFKKKEFHKLSEEEQKQWADDAIEAHNTAKKAWEGDKEMSPAEAQRSIRWSHKSFGTVAGKDWTSTQHACFGVCGWPRAKVGGEHQCDKCSSQRQQGTLTAGLALRR</sequence>